<feature type="region of interest" description="Disordered" evidence="1">
    <location>
        <begin position="52"/>
        <end position="72"/>
    </location>
</feature>
<keyword evidence="2" id="KW-0472">Membrane</keyword>
<keyword evidence="2" id="KW-0812">Transmembrane</keyword>
<feature type="transmembrane region" description="Helical" evidence="2">
    <location>
        <begin position="21"/>
        <end position="41"/>
    </location>
</feature>
<proteinExistence type="predicted"/>
<dbReference type="GO" id="GO:0016787">
    <property type="term" value="F:hydrolase activity"/>
    <property type="evidence" value="ECO:0007669"/>
    <property type="project" value="UniProtKB-KW"/>
</dbReference>
<sequence length="211" mass="24049">MITKIKRFFKRQRRLAKRYPIAYTVRILIVAAIIAGLVAGISKLANIGRKDQAPQLTTEKPEPTTEEPTTQIETEAATEETTTRLIGSMDWDADESYMMAKMAMAEAESEDTECKALVILVILNRVWSDRFPDTIEGVITQRNAFAPYQNGRYDRVEPDADCWEALDLVMSGWDESQGALYFETTTDGETWHSTHLDRLFEHGALTFYKEK</sequence>
<evidence type="ECO:0000313" key="4">
    <source>
        <dbReference type="EMBL" id="MSS90454.1"/>
    </source>
</evidence>
<dbReference type="EMBL" id="VUMI01000038">
    <property type="protein sequence ID" value="MSS90454.1"/>
    <property type="molecule type" value="Genomic_DNA"/>
</dbReference>
<reference evidence="4 5" key="1">
    <citation type="submission" date="2019-08" db="EMBL/GenBank/DDBJ databases">
        <title>In-depth cultivation of the pig gut microbiome towards novel bacterial diversity and tailored functional studies.</title>
        <authorList>
            <person name="Wylensek D."/>
            <person name="Hitch T.C.A."/>
            <person name="Clavel T."/>
        </authorList>
    </citation>
    <scope>NUCLEOTIDE SEQUENCE [LARGE SCALE GENOMIC DNA]</scope>
    <source>
        <strain evidence="4 5">WCA-389-WT-23B</strain>
    </source>
</reference>
<keyword evidence="2" id="KW-1133">Transmembrane helix</keyword>
<evidence type="ECO:0000256" key="2">
    <source>
        <dbReference type="SAM" id="Phobius"/>
    </source>
</evidence>
<evidence type="ECO:0000256" key="1">
    <source>
        <dbReference type="SAM" id="MobiDB-lite"/>
    </source>
</evidence>
<protein>
    <submittedName>
        <fullName evidence="4">Cell wall hydrolase</fullName>
    </submittedName>
</protein>
<dbReference type="RefSeq" id="WP_154466958.1">
    <property type="nucleotide sequence ID" value="NZ_VUMI01000038.1"/>
</dbReference>
<dbReference type="Gene3D" id="1.10.10.2520">
    <property type="entry name" value="Cell wall hydrolase SleB, domain 1"/>
    <property type="match status" value="1"/>
</dbReference>
<organism evidence="4 5">
    <name type="scientific">Eisenbergiella porci</name>
    <dbReference type="NCBI Taxonomy" id="2652274"/>
    <lineage>
        <taxon>Bacteria</taxon>
        <taxon>Bacillati</taxon>
        <taxon>Bacillota</taxon>
        <taxon>Clostridia</taxon>
        <taxon>Lachnospirales</taxon>
        <taxon>Lachnospiraceae</taxon>
        <taxon>Eisenbergiella</taxon>
    </lineage>
</organism>
<dbReference type="Proteomes" id="UP000436047">
    <property type="component" value="Unassembled WGS sequence"/>
</dbReference>
<evidence type="ECO:0000313" key="5">
    <source>
        <dbReference type="Proteomes" id="UP000436047"/>
    </source>
</evidence>
<dbReference type="AlphaFoldDB" id="A0A6N7WL53"/>
<dbReference type="InterPro" id="IPR011105">
    <property type="entry name" value="Cell_wall_hydrolase_SleB"/>
</dbReference>
<dbReference type="InterPro" id="IPR042047">
    <property type="entry name" value="SleB_dom1"/>
</dbReference>
<keyword evidence="5" id="KW-1185">Reference proteome</keyword>
<evidence type="ECO:0000259" key="3">
    <source>
        <dbReference type="Pfam" id="PF07486"/>
    </source>
</evidence>
<dbReference type="GeneID" id="86055295"/>
<gene>
    <name evidence="4" type="ORF">FYJ45_19870</name>
</gene>
<accession>A0A6N7WL53</accession>
<name>A0A6N7WL53_9FIRM</name>
<feature type="domain" description="Cell wall hydrolase SleB" evidence="3">
    <location>
        <begin position="110"/>
        <end position="208"/>
    </location>
</feature>
<keyword evidence="4" id="KW-0378">Hydrolase</keyword>
<comment type="caution">
    <text evidence="4">The sequence shown here is derived from an EMBL/GenBank/DDBJ whole genome shotgun (WGS) entry which is preliminary data.</text>
</comment>
<dbReference type="Pfam" id="PF07486">
    <property type="entry name" value="Hydrolase_2"/>
    <property type="match status" value="1"/>
</dbReference>